<gene>
    <name evidence="2" type="ORF">EVJ58_g5656</name>
</gene>
<evidence type="ECO:0000256" key="1">
    <source>
        <dbReference type="SAM" id="MobiDB-lite"/>
    </source>
</evidence>
<proteinExistence type="predicted"/>
<accession>A0A4Y9YFG3</accession>
<dbReference type="Proteomes" id="UP000298390">
    <property type="component" value="Unassembled WGS sequence"/>
</dbReference>
<feature type="compositionally biased region" description="Polar residues" evidence="1">
    <location>
        <begin position="22"/>
        <end position="36"/>
    </location>
</feature>
<dbReference type="EMBL" id="SEKV01000295">
    <property type="protein sequence ID" value="TFY59629.1"/>
    <property type="molecule type" value="Genomic_DNA"/>
</dbReference>
<sequence>MDAFFDIATPVPEETEQVPVNYDTTNGSGSGSCTIA</sequence>
<evidence type="ECO:0000313" key="2">
    <source>
        <dbReference type="EMBL" id="TFY59629.1"/>
    </source>
</evidence>
<dbReference type="AlphaFoldDB" id="A0A4Y9YFG3"/>
<protein>
    <submittedName>
        <fullName evidence="2">Uncharacterized protein</fullName>
    </submittedName>
</protein>
<organism evidence="2 3">
    <name type="scientific">Rhodofomes roseus</name>
    <dbReference type="NCBI Taxonomy" id="34475"/>
    <lineage>
        <taxon>Eukaryota</taxon>
        <taxon>Fungi</taxon>
        <taxon>Dikarya</taxon>
        <taxon>Basidiomycota</taxon>
        <taxon>Agaricomycotina</taxon>
        <taxon>Agaricomycetes</taxon>
        <taxon>Polyporales</taxon>
        <taxon>Rhodofomes</taxon>
    </lineage>
</organism>
<comment type="caution">
    <text evidence="2">The sequence shown here is derived from an EMBL/GenBank/DDBJ whole genome shotgun (WGS) entry which is preliminary data.</text>
</comment>
<reference evidence="2 3" key="1">
    <citation type="submission" date="2019-01" db="EMBL/GenBank/DDBJ databases">
        <title>Genome sequencing of the rare red list fungi Fomitopsis rosea.</title>
        <authorList>
            <person name="Buettner E."/>
            <person name="Kellner H."/>
        </authorList>
    </citation>
    <scope>NUCLEOTIDE SEQUENCE [LARGE SCALE GENOMIC DNA]</scope>
    <source>
        <strain evidence="2 3">DSM 105464</strain>
    </source>
</reference>
<evidence type="ECO:0000313" key="3">
    <source>
        <dbReference type="Proteomes" id="UP000298390"/>
    </source>
</evidence>
<feature type="region of interest" description="Disordered" evidence="1">
    <location>
        <begin position="1"/>
        <end position="36"/>
    </location>
</feature>
<name>A0A4Y9YFG3_9APHY</name>